<feature type="compositionally biased region" description="Low complexity" evidence="5">
    <location>
        <begin position="1089"/>
        <end position="1109"/>
    </location>
</feature>
<dbReference type="GO" id="GO:0000380">
    <property type="term" value="P:alternative mRNA splicing, via spliceosome"/>
    <property type="evidence" value="ECO:0007669"/>
    <property type="project" value="TreeGrafter"/>
</dbReference>
<dbReference type="WBParaSite" id="TASK_0000526701-mRNA-1">
    <property type="protein sequence ID" value="TASK_0000526701-mRNA-1"/>
    <property type="gene ID" value="TASK_0000526701"/>
</dbReference>
<evidence type="ECO:0000313" key="8">
    <source>
        <dbReference type="EMBL" id="VDK34799.1"/>
    </source>
</evidence>
<evidence type="ECO:0000313" key="10">
    <source>
        <dbReference type="WBParaSite" id="TASK_0000526701-mRNA-1"/>
    </source>
</evidence>
<evidence type="ECO:0000256" key="5">
    <source>
        <dbReference type="SAM" id="MobiDB-lite"/>
    </source>
</evidence>
<dbReference type="InterPro" id="IPR043136">
    <property type="entry name" value="B30.2/SPRY_sf"/>
</dbReference>
<evidence type="ECO:0000256" key="3">
    <source>
        <dbReference type="ARBA" id="ARBA00022553"/>
    </source>
</evidence>
<dbReference type="SUPFAM" id="SSF52540">
    <property type="entry name" value="P-loop containing nucleoside triphosphate hydrolases"/>
    <property type="match status" value="1"/>
</dbReference>
<dbReference type="PANTHER" id="PTHR12381:SF56">
    <property type="entry name" value="B30.2_SPRY DOMAIN-CONTAINING PROTEIN-RELATED"/>
    <property type="match status" value="1"/>
</dbReference>
<dbReference type="Gene3D" id="2.60.120.920">
    <property type="match status" value="1"/>
</dbReference>
<evidence type="ECO:0000256" key="4">
    <source>
        <dbReference type="ARBA" id="ARBA00023242"/>
    </source>
</evidence>
<dbReference type="Proteomes" id="UP000282613">
    <property type="component" value="Unassembled WGS sequence"/>
</dbReference>
<feature type="domain" description="B30.2/SPRY" evidence="6">
    <location>
        <begin position="239"/>
        <end position="437"/>
    </location>
</feature>
<dbReference type="SMART" id="SM00449">
    <property type="entry name" value="SPRY"/>
    <property type="match status" value="1"/>
</dbReference>
<dbReference type="InterPro" id="IPR003877">
    <property type="entry name" value="SPRY_dom"/>
</dbReference>
<dbReference type="InterPro" id="IPR036361">
    <property type="entry name" value="SAP_dom_sf"/>
</dbReference>
<dbReference type="Pfam" id="PF13671">
    <property type="entry name" value="AAA_33"/>
    <property type="match status" value="1"/>
</dbReference>
<dbReference type="STRING" id="60517.A0A0R3W588"/>
<dbReference type="CDD" id="cd12884">
    <property type="entry name" value="SPRY_hnRNP"/>
    <property type="match status" value="1"/>
</dbReference>
<name>A0A0R3W588_TAEAS</name>
<feature type="compositionally biased region" description="Low complexity" evidence="5">
    <location>
        <begin position="1377"/>
        <end position="1387"/>
    </location>
</feature>
<dbReference type="InterPro" id="IPR027417">
    <property type="entry name" value="P-loop_NTPase"/>
</dbReference>
<feature type="compositionally biased region" description="Basic and acidic residues" evidence="5">
    <location>
        <begin position="210"/>
        <end position="241"/>
    </location>
</feature>
<feature type="compositionally biased region" description="Low complexity" evidence="5">
    <location>
        <begin position="1311"/>
        <end position="1331"/>
    </location>
</feature>
<evidence type="ECO:0000256" key="1">
    <source>
        <dbReference type="ARBA" id="ARBA00004123"/>
    </source>
</evidence>
<dbReference type="InterPro" id="IPR001870">
    <property type="entry name" value="B30.2/SPRY"/>
</dbReference>
<dbReference type="Gene3D" id="1.10.720.30">
    <property type="entry name" value="SAP domain"/>
    <property type="match status" value="1"/>
</dbReference>
<dbReference type="InterPro" id="IPR035778">
    <property type="entry name" value="SPRY_hnRNP_U"/>
</dbReference>
<dbReference type="PANTHER" id="PTHR12381">
    <property type="entry name" value="HETEROGENEOUS NUCLEAR RIBONUCLEOPROTEIN U FAMILY MEMBER"/>
    <property type="match status" value="1"/>
</dbReference>
<evidence type="ECO:0000313" key="9">
    <source>
        <dbReference type="Proteomes" id="UP000282613"/>
    </source>
</evidence>
<feature type="compositionally biased region" description="Polar residues" evidence="5">
    <location>
        <begin position="1060"/>
        <end position="1080"/>
    </location>
</feature>
<dbReference type="Gene3D" id="3.40.50.300">
    <property type="entry name" value="P-loop containing nucleotide triphosphate hydrolases"/>
    <property type="match status" value="1"/>
</dbReference>
<feature type="compositionally biased region" description="Polar residues" evidence="5">
    <location>
        <begin position="91"/>
        <end position="108"/>
    </location>
</feature>
<sequence length="1528" mass="166525">MDQSFDPNTLKVNDLRDELKRRRLNPIGTKAVLLERLSKVLDGEGKTLQDFARSLVEANNPTQESGKAVEADSVVTPEENFVTGAIDDSAVSVSEASRSQSPTAQLPTSKGEDSQPEETSLKQTEASEASGPQTEEYGTSDDQLPPAEKVVSENQQDSKDQCSVDERGFLEDQDHSEPRDYSSERDRSSDRDPSRERDFSKERSRHRSRDRNYSRERDRSRGYDHSLDRDKRRTPPRRVREPSISIEDEVDEWEKKEDVFLDMYSSDISLIISQDGFSAKPLTDEGFSLMWAGARTNYGIKDGKCFFEVKVGKELPVDSMESLVGGATHVLRVGWSTDKSGLALGEEANTYGYGGMAKKSTDGKFENYGCDFREGDVVGAFLETTDSEAVMSFSVNGANQGECFRISKSSLDGDFALFPHVYVKNVEFTVNFGQGNQDAWFPPLDDPDSWNLVNQVPLGDRVRAGLPPSSKAECEVIMMVGLPGSGKTVYANNLCKMKPEKQYNILGTNLILDKMKVTGLARKRNYHGRWDALIDKANQCLNKLISIACKRRRNYILDQVRLDIFQRCAFSRRKMRPFEGFQRRAIVIVPTDEEFKRRIDQRAKEEGKEVPEKAVLEMKANFEIPKSIVEDSSSVFDEVIFPELQRDEAEKLVKQYNAEGKASRQAEKRHRTDSSSHRDYSSGRHGDHREYHHRDHRSRFDGYSRSSGRGEYDRRDSRTISQLFSVFLDVTSQRFQQLHSISVGVVDLITAPIEALVETGVGLGLATAMKDVNLEIVKAVAMVVAVVSITTVTIAAEGAVPMAVEPAPVGPFREVLVAEEEALAVHLSLLIALLTQGPIMTNMALIGLLTLIVVDIVEMEETTMEVTMDTKEAVLAVVVEAMRITAAWDTVIIHLVKEDGTNRLGTRLVDHRLLNNLLSGKGSIMEVSKMMVKLETFEAYAFSGGNYRGGFRGGRGVGGDRGASFGGPRGVSYSQASQGPVSRPTISTYSGSYYGVYGQQQSQQQGLPKGNDSTSTTYPGSGFGRGDEYQKSQQRGSSAFGGNGRASRFSSAAPDDLLQRDSTSSQAVTSRYRSTYTASQGYDGEKDSQSQQSRSRYDQGGSLAQQTQGVYGGGSGYNQQSGGRQPPSTTGPAQMLFYTLLPCRIMVIVTTGINQVVYSRPLRKGNRVTVVILQIKEPADNSRSLLSKQGSYGSGYGGSSGNYGRQRPQTGDPLERYYKGYSEDKPGRGFDKSGQQQSYDNDAYSQRVGDLTNPTTQKFQLGYDSDFQSGKTQSKHGQESQGRYYQGFSGEHSSGSNKPSQQQDYGDVYCQQGGSSSSQGQQNYSGYGQQGTPTKSGQPFQQSFDSGGYNQRSGGHLKSGQPSQRYGGDSGGGSAGSYGQQSSASSKSDPRSYDYSASVNYASYGYGNVFSSGRNAAAPTANAPVSVGAAAAAVATTPSLYASALSAASKSSIEGTRTATQGYASAASGQLPQASSYGYSSGGYYGGAPSGAGNWPFSTNTSVGSSGSQPQQGPIGGSSSSYGYNQRQ</sequence>
<feature type="compositionally biased region" description="Gly residues" evidence="5">
    <location>
        <begin position="1192"/>
        <end position="1201"/>
    </location>
</feature>
<evidence type="ECO:0000259" key="6">
    <source>
        <dbReference type="PROSITE" id="PS50188"/>
    </source>
</evidence>
<dbReference type="PROSITE" id="PS50188">
    <property type="entry name" value="B302_SPRY"/>
    <property type="match status" value="1"/>
</dbReference>
<dbReference type="OrthoDB" id="445357at2759"/>
<dbReference type="InterPro" id="IPR003034">
    <property type="entry name" value="SAP_dom"/>
</dbReference>
<feature type="compositionally biased region" description="Low complexity" evidence="5">
    <location>
        <begin position="1504"/>
        <end position="1528"/>
    </location>
</feature>
<proteinExistence type="predicted"/>
<feature type="domain" description="SAP" evidence="7">
    <location>
        <begin position="7"/>
        <end position="41"/>
    </location>
</feature>
<dbReference type="EMBL" id="UYRS01018404">
    <property type="protein sequence ID" value="VDK34799.1"/>
    <property type="molecule type" value="Genomic_DNA"/>
</dbReference>
<dbReference type="GO" id="GO:0003723">
    <property type="term" value="F:RNA binding"/>
    <property type="evidence" value="ECO:0007669"/>
    <property type="project" value="TreeGrafter"/>
</dbReference>
<comment type="subcellular location">
    <subcellularLocation>
        <location evidence="1">Nucleus</location>
    </subcellularLocation>
</comment>
<keyword evidence="3" id="KW-0597">Phosphoprotein</keyword>
<feature type="compositionally biased region" description="Polar residues" evidence="5">
    <location>
        <begin position="1291"/>
        <end position="1304"/>
    </location>
</feature>
<reference evidence="8 9" key="2">
    <citation type="submission" date="2018-11" db="EMBL/GenBank/DDBJ databases">
        <authorList>
            <consortium name="Pathogen Informatics"/>
        </authorList>
    </citation>
    <scope>NUCLEOTIDE SEQUENCE [LARGE SCALE GENOMIC DNA]</scope>
</reference>
<dbReference type="GO" id="GO:0005634">
    <property type="term" value="C:nucleus"/>
    <property type="evidence" value="ECO:0007669"/>
    <property type="project" value="UniProtKB-SubCell"/>
</dbReference>
<feature type="region of interest" description="Disordered" evidence="5">
    <location>
        <begin position="1182"/>
        <end position="1392"/>
    </location>
</feature>
<dbReference type="PROSITE" id="PS50800">
    <property type="entry name" value="SAP"/>
    <property type="match status" value="1"/>
</dbReference>
<dbReference type="InterPro" id="IPR013320">
    <property type="entry name" value="ConA-like_dom_sf"/>
</dbReference>
<keyword evidence="2" id="KW-0488">Methylation</keyword>
<feature type="compositionally biased region" description="Basic and acidic residues" evidence="5">
    <location>
        <begin position="661"/>
        <end position="714"/>
    </location>
</feature>
<dbReference type="SMART" id="SM00513">
    <property type="entry name" value="SAP"/>
    <property type="match status" value="1"/>
</dbReference>
<feature type="compositionally biased region" description="Polar residues" evidence="5">
    <location>
        <begin position="117"/>
        <end position="142"/>
    </location>
</feature>
<keyword evidence="9" id="KW-1185">Reference proteome</keyword>
<dbReference type="SUPFAM" id="SSF68906">
    <property type="entry name" value="SAP domain"/>
    <property type="match status" value="1"/>
</dbReference>
<keyword evidence="4" id="KW-0539">Nucleus</keyword>
<evidence type="ECO:0000259" key="7">
    <source>
        <dbReference type="PROSITE" id="PS50800"/>
    </source>
</evidence>
<organism evidence="10">
    <name type="scientific">Taenia asiatica</name>
    <name type="common">Asian tapeworm</name>
    <dbReference type="NCBI Taxonomy" id="60517"/>
    <lineage>
        <taxon>Eukaryota</taxon>
        <taxon>Metazoa</taxon>
        <taxon>Spiralia</taxon>
        <taxon>Lophotrochozoa</taxon>
        <taxon>Platyhelminthes</taxon>
        <taxon>Cestoda</taxon>
        <taxon>Eucestoda</taxon>
        <taxon>Cyclophyllidea</taxon>
        <taxon>Taeniidae</taxon>
        <taxon>Taenia</taxon>
    </lineage>
</organism>
<feature type="compositionally biased region" description="Polar residues" evidence="5">
    <location>
        <begin position="1332"/>
        <end position="1353"/>
    </location>
</feature>
<gene>
    <name evidence="8" type="ORF">TASK_LOCUS5268</name>
</gene>
<feature type="compositionally biased region" description="Basic and acidic residues" evidence="5">
    <location>
        <begin position="1213"/>
        <end position="1231"/>
    </location>
</feature>
<evidence type="ECO:0000256" key="2">
    <source>
        <dbReference type="ARBA" id="ARBA00022481"/>
    </source>
</evidence>
<feature type="region of interest" description="Disordered" evidence="5">
    <location>
        <begin position="83"/>
        <end position="242"/>
    </location>
</feature>
<feature type="region of interest" description="Disordered" evidence="5">
    <location>
        <begin position="657"/>
        <end position="714"/>
    </location>
</feature>
<feature type="region of interest" description="Disordered" evidence="5">
    <location>
        <begin position="1496"/>
        <end position="1528"/>
    </location>
</feature>
<accession>A0A0R3W588</accession>
<reference evidence="10" key="1">
    <citation type="submission" date="2016-04" db="UniProtKB">
        <authorList>
            <consortium name="WormBaseParasite"/>
        </authorList>
    </citation>
    <scope>IDENTIFICATION</scope>
</reference>
<feature type="compositionally biased region" description="Polar residues" evidence="5">
    <location>
        <begin position="1233"/>
        <end position="1244"/>
    </location>
</feature>
<dbReference type="Pfam" id="PF02037">
    <property type="entry name" value="SAP"/>
    <property type="match status" value="1"/>
</dbReference>
<protein>
    <submittedName>
        <fullName evidence="10">SAP domain-containing protein</fullName>
    </submittedName>
</protein>
<feature type="region of interest" description="Disordered" evidence="5">
    <location>
        <begin position="1000"/>
        <end position="1130"/>
    </location>
</feature>
<dbReference type="SUPFAM" id="SSF49899">
    <property type="entry name" value="Concanavalin A-like lectins/glucanases"/>
    <property type="match status" value="1"/>
</dbReference>
<feature type="compositionally biased region" description="Basic and acidic residues" evidence="5">
    <location>
        <begin position="156"/>
        <end position="202"/>
    </location>
</feature>